<sequence>MNAKLCTLLFVIALIGVTTSISCKAGRVGCFASCQVQNCATGYCRGSTCVCSRCGKGTTPFNKFKIWNQLRVLVQKMVDEERA</sequence>
<dbReference type="InterPro" id="IPR038204">
    <property type="entry name" value="Abf-1/2_sf"/>
</dbReference>
<name>G8ADN4_SUBDO</name>
<feature type="chain" id="PRO_5003507426" evidence="1">
    <location>
        <begin position="21"/>
        <end position="83"/>
    </location>
</feature>
<reference evidence="2" key="2">
    <citation type="submission" date="2011-07" db="EMBL/GenBank/DDBJ databases">
        <authorList>
            <person name="Mueller W."/>
        </authorList>
    </citation>
    <scope>NUCLEOTIDE SEQUENCE</scope>
</reference>
<keyword evidence="1" id="KW-0732">Signal</keyword>
<dbReference type="InterPro" id="IPR031770">
    <property type="entry name" value="Abf-1/2"/>
</dbReference>
<evidence type="ECO:0000256" key="1">
    <source>
        <dbReference type="SAM" id="SignalP"/>
    </source>
</evidence>
<dbReference type="Gene3D" id="3.30.30.110">
    <property type="entry name" value="Antibacterial factor-related peptide"/>
    <property type="match status" value="1"/>
</dbReference>
<reference evidence="2" key="1">
    <citation type="journal article" date="2011" name="Mar. Drugs">
        <title>Inducible ASABF-Type Antimicrobial Peptide from the Sponge Suberites domuncula: Microbicidal and Hemolytic Activity in Vitro and Toxic Effect on Molluscs in Vivo.</title>
        <authorList>
            <person name="Wiens M."/>
            <person name="Schroder H.C."/>
            <person name="Korzhev M."/>
            <person name="Wang X.H."/>
            <person name="Batel R."/>
            <person name="Muller W.E."/>
        </authorList>
    </citation>
    <scope>NUCLEOTIDE SEQUENCE</scope>
</reference>
<accession>G8ADN4</accession>
<dbReference type="EMBL" id="HE573029">
    <property type="protein sequence ID" value="CCC55928.1"/>
    <property type="molecule type" value="mRNA"/>
</dbReference>
<dbReference type="GO" id="GO:0098542">
    <property type="term" value="P:defense response to other organism"/>
    <property type="evidence" value="ECO:0007669"/>
    <property type="project" value="InterPro"/>
</dbReference>
<protein>
    <submittedName>
        <fullName evidence="2">ASABF-related peptide</fullName>
    </submittedName>
</protein>
<dbReference type="PROSITE" id="PS51257">
    <property type="entry name" value="PROKAR_LIPOPROTEIN"/>
    <property type="match status" value="1"/>
</dbReference>
<evidence type="ECO:0000313" key="2">
    <source>
        <dbReference type="EMBL" id="CCC55928.1"/>
    </source>
</evidence>
<proteinExistence type="evidence at transcript level"/>
<dbReference type="Pfam" id="PF16839">
    <property type="entry name" value="Antimicrobial25"/>
    <property type="match status" value="1"/>
</dbReference>
<dbReference type="AlphaFoldDB" id="G8ADN4"/>
<feature type="signal peptide" evidence="1">
    <location>
        <begin position="1"/>
        <end position="20"/>
    </location>
</feature>
<gene>
    <name evidence="2" type="primary">asabf</name>
</gene>
<organism evidence="2">
    <name type="scientific">Suberites domuncula</name>
    <name type="common">Sponge</name>
    <dbReference type="NCBI Taxonomy" id="55567"/>
    <lineage>
        <taxon>Eukaryota</taxon>
        <taxon>Metazoa</taxon>
        <taxon>Porifera</taxon>
        <taxon>Demospongiae</taxon>
        <taxon>Heteroscleromorpha</taxon>
        <taxon>Suberitida</taxon>
        <taxon>Suberitidae</taxon>
        <taxon>Suberites</taxon>
    </lineage>
</organism>